<dbReference type="AlphaFoldDB" id="A0A9D1ETU4"/>
<evidence type="ECO:0000313" key="1">
    <source>
        <dbReference type="EMBL" id="HIS31661.1"/>
    </source>
</evidence>
<accession>A0A9D1ETU4</accession>
<dbReference type="Proteomes" id="UP000823935">
    <property type="component" value="Unassembled WGS sequence"/>
</dbReference>
<proteinExistence type="predicted"/>
<evidence type="ECO:0000313" key="2">
    <source>
        <dbReference type="Proteomes" id="UP000823935"/>
    </source>
</evidence>
<gene>
    <name evidence="1" type="ORF">IAB44_08985</name>
</gene>
<sequence length="71" mass="8448">MKHWLIAYIDKLLEQNEQIYEFRAEGRLNKAAIEKEVTDHIVQRLYEQGRSSVGIKTCFNRNLGLYYIEIS</sequence>
<reference evidence="1" key="1">
    <citation type="submission" date="2020-10" db="EMBL/GenBank/DDBJ databases">
        <authorList>
            <person name="Gilroy R."/>
        </authorList>
    </citation>
    <scope>NUCLEOTIDE SEQUENCE</scope>
    <source>
        <strain evidence="1">CHK190-19873</strain>
    </source>
</reference>
<name>A0A9D1ETU4_9FIRM</name>
<dbReference type="EMBL" id="DVIQ01000050">
    <property type="protein sequence ID" value="HIS31661.1"/>
    <property type="molecule type" value="Genomic_DNA"/>
</dbReference>
<protein>
    <submittedName>
        <fullName evidence="1">Uncharacterized protein</fullName>
    </submittedName>
</protein>
<organism evidence="1 2">
    <name type="scientific">Candidatus Limivivens intestinipullorum</name>
    <dbReference type="NCBI Taxonomy" id="2840858"/>
    <lineage>
        <taxon>Bacteria</taxon>
        <taxon>Bacillati</taxon>
        <taxon>Bacillota</taxon>
        <taxon>Clostridia</taxon>
        <taxon>Lachnospirales</taxon>
        <taxon>Lachnospiraceae</taxon>
        <taxon>Lachnospiraceae incertae sedis</taxon>
        <taxon>Candidatus Limivivens</taxon>
    </lineage>
</organism>
<comment type="caution">
    <text evidence="1">The sequence shown here is derived from an EMBL/GenBank/DDBJ whole genome shotgun (WGS) entry which is preliminary data.</text>
</comment>
<reference evidence="1" key="2">
    <citation type="journal article" date="2021" name="PeerJ">
        <title>Extensive microbial diversity within the chicken gut microbiome revealed by metagenomics and culture.</title>
        <authorList>
            <person name="Gilroy R."/>
            <person name="Ravi A."/>
            <person name="Getino M."/>
            <person name="Pursley I."/>
            <person name="Horton D.L."/>
            <person name="Alikhan N.F."/>
            <person name="Baker D."/>
            <person name="Gharbi K."/>
            <person name="Hall N."/>
            <person name="Watson M."/>
            <person name="Adriaenssens E.M."/>
            <person name="Foster-Nyarko E."/>
            <person name="Jarju S."/>
            <person name="Secka A."/>
            <person name="Antonio M."/>
            <person name="Oren A."/>
            <person name="Chaudhuri R.R."/>
            <person name="La Ragione R."/>
            <person name="Hildebrand F."/>
            <person name="Pallen M.J."/>
        </authorList>
    </citation>
    <scope>NUCLEOTIDE SEQUENCE</scope>
    <source>
        <strain evidence="1">CHK190-19873</strain>
    </source>
</reference>